<accession>A0A8X6N8G5</accession>
<comment type="caution">
    <text evidence="1">The sequence shown here is derived from an EMBL/GenBank/DDBJ whole genome shotgun (WGS) entry which is preliminary data.</text>
</comment>
<dbReference type="EMBL" id="BMAW01006633">
    <property type="protein sequence ID" value="GFS99638.1"/>
    <property type="molecule type" value="Genomic_DNA"/>
</dbReference>
<name>A0A8X6N8G5_NEPPI</name>
<proteinExistence type="predicted"/>
<sequence>YNLLYNSEYIRARVKDKTEHLENKRTGCDAEEKMKQDEMLGM</sequence>
<dbReference type="Proteomes" id="UP000887013">
    <property type="component" value="Unassembled WGS sequence"/>
</dbReference>
<gene>
    <name evidence="1" type="ORF">NPIL_70041</name>
</gene>
<feature type="non-terminal residue" evidence="1">
    <location>
        <position position="1"/>
    </location>
</feature>
<keyword evidence="2" id="KW-1185">Reference proteome</keyword>
<reference evidence="1" key="1">
    <citation type="submission" date="2020-08" db="EMBL/GenBank/DDBJ databases">
        <title>Multicomponent nature underlies the extraordinary mechanical properties of spider dragline silk.</title>
        <authorList>
            <person name="Kono N."/>
            <person name="Nakamura H."/>
            <person name="Mori M."/>
            <person name="Yoshida Y."/>
            <person name="Ohtoshi R."/>
            <person name="Malay A.D."/>
            <person name="Moran D.A.P."/>
            <person name="Tomita M."/>
            <person name="Numata K."/>
            <person name="Arakawa K."/>
        </authorList>
    </citation>
    <scope>NUCLEOTIDE SEQUENCE</scope>
</reference>
<protein>
    <submittedName>
        <fullName evidence="1">Uncharacterized protein</fullName>
    </submittedName>
</protein>
<evidence type="ECO:0000313" key="1">
    <source>
        <dbReference type="EMBL" id="GFS99638.1"/>
    </source>
</evidence>
<dbReference type="AlphaFoldDB" id="A0A8X6N8G5"/>
<organism evidence="1 2">
    <name type="scientific">Nephila pilipes</name>
    <name type="common">Giant wood spider</name>
    <name type="synonym">Nephila maculata</name>
    <dbReference type="NCBI Taxonomy" id="299642"/>
    <lineage>
        <taxon>Eukaryota</taxon>
        <taxon>Metazoa</taxon>
        <taxon>Ecdysozoa</taxon>
        <taxon>Arthropoda</taxon>
        <taxon>Chelicerata</taxon>
        <taxon>Arachnida</taxon>
        <taxon>Araneae</taxon>
        <taxon>Araneomorphae</taxon>
        <taxon>Entelegynae</taxon>
        <taxon>Araneoidea</taxon>
        <taxon>Nephilidae</taxon>
        <taxon>Nephila</taxon>
    </lineage>
</organism>
<evidence type="ECO:0000313" key="2">
    <source>
        <dbReference type="Proteomes" id="UP000887013"/>
    </source>
</evidence>